<dbReference type="Proteomes" id="UP001597460">
    <property type="component" value="Unassembled WGS sequence"/>
</dbReference>
<gene>
    <name evidence="3" type="ORF">ACFSVN_01505</name>
</gene>
<protein>
    <submittedName>
        <fullName evidence="3">Tol-pal system YbgF family protein</fullName>
    </submittedName>
</protein>
<evidence type="ECO:0000313" key="3">
    <source>
        <dbReference type="EMBL" id="MFD2531116.1"/>
    </source>
</evidence>
<comment type="caution">
    <text evidence="3">The sequence shown here is derived from an EMBL/GenBank/DDBJ whole genome shotgun (WGS) entry which is preliminary data.</text>
</comment>
<dbReference type="Gene3D" id="1.25.40.10">
    <property type="entry name" value="Tetratricopeptide repeat domain"/>
    <property type="match status" value="1"/>
</dbReference>
<dbReference type="InterPro" id="IPR011990">
    <property type="entry name" value="TPR-like_helical_dom_sf"/>
</dbReference>
<feature type="repeat" description="TPR" evidence="1">
    <location>
        <begin position="165"/>
        <end position="198"/>
    </location>
</feature>
<keyword evidence="4" id="KW-1185">Reference proteome</keyword>
<dbReference type="RefSeq" id="WP_390297549.1">
    <property type="nucleotide sequence ID" value="NZ_JBHULI010000002.1"/>
</dbReference>
<evidence type="ECO:0000256" key="1">
    <source>
        <dbReference type="PROSITE-ProRule" id="PRU00339"/>
    </source>
</evidence>
<dbReference type="Pfam" id="PF13181">
    <property type="entry name" value="TPR_8"/>
    <property type="match status" value="1"/>
</dbReference>
<keyword evidence="2" id="KW-0472">Membrane</keyword>
<dbReference type="InterPro" id="IPR019734">
    <property type="entry name" value="TPR_rpt"/>
</dbReference>
<accession>A0ABW5JGF8</accession>
<dbReference type="PROSITE" id="PS50005">
    <property type="entry name" value="TPR"/>
    <property type="match status" value="1"/>
</dbReference>
<keyword evidence="2" id="KW-1133">Transmembrane helix</keyword>
<dbReference type="SMART" id="SM00028">
    <property type="entry name" value="TPR"/>
    <property type="match status" value="3"/>
</dbReference>
<proteinExistence type="predicted"/>
<name>A0ABW5JGF8_9BACT</name>
<sequence length="265" mass="30004">MDNSRELEIRQRIDAYVKGQLKEEEIQELWNEFAKNPELLDVLELEVNVKAIIEKNATQAVPKSKIYKLPSWTWHAAAAAAIIIVALVQLFRVDTPTNIDQFVVQQINPSEIETADGVRGKDLRITTADSLLNLGFEAIISGNEDRALELFDEVINNYGEEPYGSKAFLNKGIILYNEGDYDSAILAFEEAAERVEDSRMITEKAYWYMGNALVNIGELEAAQEAVFQAYQLDGIFRNPAFRLLKKLSDDLGTSDYEEFNTPELE</sequence>
<reference evidence="4" key="1">
    <citation type="journal article" date="2019" name="Int. J. Syst. Evol. Microbiol.">
        <title>The Global Catalogue of Microorganisms (GCM) 10K type strain sequencing project: providing services to taxonomists for standard genome sequencing and annotation.</title>
        <authorList>
            <consortium name="The Broad Institute Genomics Platform"/>
            <consortium name="The Broad Institute Genome Sequencing Center for Infectious Disease"/>
            <person name="Wu L."/>
            <person name="Ma J."/>
        </authorList>
    </citation>
    <scope>NUCLEOTIDE SEQUENCE [LARGE SCALE GENOMIC DNA]</scope>
    <source>
        <strain evidence="4">KCTC 52042</strain>
    </source>
</reference>
<evidence type="ECO:0000256" key="2">
    <source>
        <dbReference type="SAM" id="Phobius"/>
    </source>
</evidence>
<organism evidence="3 4">
    <name type="scientific">Gracilimonas halophila</name>
    <dbReference type="NCBI Taxonomy" id="1834464"/>
    <lineage>
        <taxon>Bacteria</taxon>
        <taxon>Pseudomonadati</taxon>
        <taxon>Balneolota</taxon>
        <taxon>Balneolia</taxon>
        <taxon>Balneolales</taxon>
        <taxon>Balneolaceae</taxon>
        <taxon>Gracilimonas</taxon>
    </lineage>
</organism>
<evidence type="ECO:0000313" key="4">
    <source>
        <dbReference type="Proteomes" id="UP001597460"/>
    </source>
</evidence>
<dbReference type="SUPFAM" id="SSF48452">
    <property type="entry name" value="TPR-like"/>
    <property type="match status" value="1"/>
</dbReference>
<feature type="transmembrane region" description="Helical" evidence="2">
    <location>
        <begin position="72"/>
        <end position="91"/>
    </location>
</feature>
<keyword evidence="1" id="KW-0802">TPR repeat</keyword>
<keyword evidence="2" id="KW-0812">Transmembrane</keyword>
<dbReference type="EMBL" id="JBHULI010000002">
    <property type="protein sequence ID" value="MFD2531116.1"/>
    <property type="molecule type" value="Genomic_DNA"/>
</dbReference>